<evidence type="ECO:0000313" key="3">
    <source>
        <dbReference type="Proteomes" id="UP000178379"/>
    </source>
</evidence>
<dbReference type="InterPro" id="IPR018551">
    <property type="entry name" value="DUF2007"/>
</dbReference>
<accession>A0A1F6T927</accession>
<evidence type="ECO:0000313" key="2">
    <source>
        <dbReference type="EMBL" id="OGI41620.1"/>
    </source>
</evidence>
<proteinExistence type="predicted"/>
<organism evidence="2 3">
    <name type="scientific">Candidatus Muproteobacteria bacterium RBG_16_62_13</name>
    <dbReference type="NCBI Taxonomy" id="1817756"/>
    <lineage>
        <taxon>Bacteria</taxon>
        <taxon>Pseudomonadati</taxon>
        <taxon>Pseudomonadota</taxon>
        <taxon>Candidatus Muproteobacteria</taxon>
    </lineage>
</organism>
<dbReference type="Pfam" id="PF09413">
    <property type="entry name" value="DUF2007"/>
    <property type="match status" value="1"/>
</dbReference>
<dbReference type="AlphaFoldDB" id="A0A1F6T927"/>
<protein>
    <recommendedName>
        <fullName evidence="1">DUF2007 domain-containing protein</fullName>
    </recommendedName>
</protein>
<feature type="domain" description="DUF2007" evidence="1">
    <location>
        <begin position="1"/>
        <end position="66"/>
    </location>
</feature>
<comment type="caution">
    <text evidence="2">The sequence shown here is derived from an EMBL/GenBank/DDBJ whole genome shotgun (WGS) entry which is preliminary data.</text>
</comment>
<reference evidence="2 3" key="1">
    <citation type="journal article" date="2016" name="Nat. Commun.">
        <title>Thousands of microbial genomes shed light on interconnected biogeochemical processes in an aquifer system.</title>
        <authorList>
            <person name="Anantharaman K."/>
            <person name="Brown C.T."/>
            <person name="Hug L.A."/>
            <person name="Sharon I."/>
            <person name="Castelle C.J."/>
            <person name="Probst A.J."/>
            <person name="Thomas B.C."/>
            <person name="Singh A."/>
            <person name="Wilkins M.J."/>
            <person name="Karaoz U."/>
            <person name="Brodie E.L."/>
            <person name="Williams K.H."/>
            <person name="Hubbard S.S."/>
            <person name="Banfield J.F."/>
        </authorList>
    </citation>
    <scope>NUCLEOTIDE SEQUENCE [LARGE SCALE GENOMIC DNA]</scope>
</reference>
<dbReference type="STRING" id="1817756.A2140_00215"/>
<name>A0A1F6T927_9PROT</name>
<evidence type="ECO:0000259" key="1">
    <source>
        <dbReference type="Pfam" id="PF09413"/>
    </source>
</evidence>
<gene>
    <name evidence="2" type="ORF">A2140_00215</name>
</gene>
<sequence length="105" mass="11311">MKRVFTAQNLAEARLLADALGRAGISTKIFNEFAQGAMGDIPFLQALPEIWVVEEGDEARAGQMIGELCRETPPGPDRPCPGCGEMNPGSFGRCWSCGVVLAERE</sequence>
<dbReference type="Proteomes" id="UP000178379">
    <property type="component" value="Unassembled WGS sequence"/>
</dbReference>
<dbReference type="EMBL" id="MFSQ01000005">
    <property type="protein sequence ID" value="OGI41620.1"/>
    <property type="molecule type" value="Genomic_DNA"/>
</dbReference>